<evidence type="ECO:0000256" key="4">
    <source>
        <dbReference type="ARBA" id="ARBA00022722"/>
    </source>
</evidence>
<name>A0A0C3C8G8_OIDMZ</name>
<evidence type="ECO:0000256" key="5">
    <source>
        <dbReference type="ARBA" id="ARBA00022723"/>
    </source>
</evidence>
<dbReference type="Pfam" id="PF00075">
    <property type="entry name" value="RNase_H"/>
    <property type="match status" value="1"/>
</dbReference>
<evidence type="ECO:0000256" key="3">
    <source>
        <dbReference type="ARBA" id="ARBA00012180"/>
    </source>
</evidence>
<dbReference type="Proteomes" id="UP000054321">
    <property type="component" value="Unassembled WGS sequence"/>
</dbReference>
<dbReference type="PANTHER" id="PTHR10642:SF26">
    <property type="entry name" value="RIBONUCLEASE H1"/>
    <property type="match status" value="1"/>
</dbReference>
<evidence type="ECO:0000259" key="8">
    <source>
        <dbReference type="PROSITE" id="PS50879"/>
    </source>
</evidence>
<evidence type="ECO:0000256" key="1">
    <source>
        <dbReference type="ARBA" id="ARBA00000077"/>
    </source>
</evidence>
<comment type="catalytic activity">
    <reaction evidence="1">
        <text>Endonucleolytic cleavage to 5'-phosphomonoester.</text>
        <dbReference type="EC" id="3.1.26.4"/>
    </reaction>
</comment>
<dbReference type="GO" id="GO:0043137">
    <property type="term" value="P:DNA replication, removal of RNA primer"/>
    <property type="evidence" value="ECO:0007669"/>
    <property type="project" value="TreeGrafter"/>
</dbReference>
<dbReference type="GO" id="GO:0004523">
    <property type="term" value="F:RNA-DNA hybrid ribonuclease activity"/>
    <property type="evidence" value="ECO:0007669"/>
    <property type="project" value="UniProtKB-EC"/>
</dbReference>
<sequence length="177" mass="20073">MVYTMEIYVDGGCRGNGRSKSVSAAAAVIERKWGKDMLYKKPLPKEPYSPTNQRAEIAAIILALELGLEKYGQLDSNPYMDVTIHSDSKYAIGCMTEWIHKWRRNGWTNAAGNPVKNQDLIKKAAELHDRLDREGSVEYAWIPREQNVRADQLCNEAMDDMVARGMYDSDNSSEGYF</sequence>
<dbReference type="InterPro" id="IPR036397">
    <property type="entry name" value="RNaseH_sf"/>
</dbReference>
<dbReference type="GO" id="GO:0046872">
    <property type="term" value="F:metal ion binding"/>
    <property type="evidence" value="ECO:0007669"/>
    <property type="project" value="UniProtKB-KW"/>
</dbReference>
<dbReference type="Gene3D" id="3.30.420.10">
    <property type="entry name" value="Ribonuclease H-like superfamily/Ribonuclease H"/>
    <property type="match status" value="1"/>
</dbReference>
<evidence type="ECO:0000256" key="6">
    <source>
        <dbReference type="ARBA" id="ARBA00022759"/>
    </source>
</evidence>
<dbReference type="AlphaFoldDB" id="A0A0C3C8G8"/>
<dbReference type="InterPro" id="IPR002156">
    <property type="entry name" value="RNaseH_domain"/>
</dbReference>
<dbReference type="InterPro" id="IPR050092">
    <property type="entry name" value="RNase_H"/>
</dbReference>
<evidence type="ECO:0000313" key="10">
    <source>
        <dbReference type="Proteomes" id="UP000054321"/>
    </source>
</evidence>
<dbReference type="InParanoid" id="A0A0C3C8G8"/>
<keyword evidence="4" id="KW-0540">Nuclease</keyword>
<comment type="similarity">
    <text evidence="2">Belongs to the RNase H family.</text>
</comment>
<dbReference type="CDD" id="cd09280">
    <property type="entry name" value="RNase_HI_eukaryote_like"/>
    <property type="match status" value="1"/>
</dbReference>
<evidence type="ECO:0000256" key="2">
    <source>
        <dbReference type="ARBA" id="ARBA00005300"/>
    </source>
</evidence>
<gene>
    <name evidence="9" type="ORF">OIDMADRAFT_134041</name>
</gene>
<dbReference type="InterPro" id="IPR012337">
    <property type="entry name" value="RNaseH-like_sf"/>
</dbReference>
<keyword evidence="10" id="KW-1185">Reference proteome</keyword>
<accession>A0A0C3C8G8</accession>
<dbReference type="PANTHER" id="PTHR10642">
    <property type="entry name" value="RIBONUCLEASE H1"/>
    <property type="match status" value="1"/>
</dbReference>
<keyword evidence="5" id="KW-0479">Metal-binding</keyword>
<keyword evidence="7" id="KW-0378">Hydrolase</keyword>
<reference evidence="9 10" key="1">
    <citation type="submission" date="2014-04" db="EMBL/GenBank/DDBJ databases">
        <authorList>
            <consortium name="DOE Joint Genome Institute"/>
            <person name="Kuo A."/>
            <person name="Martino E."/>
            <person name="Perotto S."/>
            <person name="Kohler A."/>
            <person name="Nagy L.G."/>
            <person name="Floudas D."/>
            <person name="Copeland A."/>
            <person name="Barry K.W."/>
            <person name="Cichocki N."/>
            <person name="Veneault-Fourrey C."/>
            <person name="LaButti K."/>
            <person name="Lindquist E.A."/>
            <person name="Lipzen A."/>
            <person name="Lundell T."/>
            <person name="Morin E."/>
            <person name="Murat C."/>
            <person name="Sun H."/>
            <person name="Tunlid A."/>
            <person name="Henrissat B."/>
            <person name="Grigoriev I.V."/>
            <person name="Hibbett D.S."/>
            <person name="Martin F."/>
            <person name="Nordberg H.P."/>
            <person name="Cantor M.N."/>
            <person name="Hua S.X."/>
        </authorList>
    </citation>
    <scope>NUCLEOTIDE SEQUENCE [LARGE SCALE GENOMIC DNA]</scope>
    <source>
        <strain evidence="9 10">Zn</strain>
    </source>
</reference>
<dbReference type="STRING" id="913774.A0A0C3C8G8"/>
<dbReference type="PROSITE" id="PS50879">
    <property type="entry name" value="RNASE_H_1"/>
    <property type="match status" value="1"/>
</dbReference>
<dbReference type="EMBL" id="KN832887">
    <property type="protein sequence ID" value="KIM95193.1"/>
    <property type="molecule type" value="Genomic_DNA"/>
</dbReference>
<dbReference type="EC" id="3.1.26.4" evidence="3"/>
<organism evidence="9 10">
    <name type="scientific">Oidiodendron maius (strain Zn)</name>
    <dbReference type="NCBI Taxonomy" id="913774"/>
    <lineage>
        <taxon>Eukaryota</taxon>
        <taxon>Fungi</taxon>
        <taxon>Dikarya</taxon>
        <taxon>Ascomycota</taxon>
        <taxon>Pezizomycotina</taxon>
        <taxon>Leotiomycetes</taxon>
        <taxon>Leotiomycetes incertae sedis</taxon>
        <taxon>Myxotrichaceae</taxon>
        <taxon>Oidiodendron</taxon>
    </lineage>
</organism>
<proteinExistence type="inferred from homology"/>
<evidence type="ECO:0000313" key="9">
    <source>
        <dbReference type="EMBL" id="KIM95193.1"/>
    </source>
</evidence>
<dbReference type="OrthoDB" id="245563at2759"/>
<dbReference type="GO" id="GO:0003676">
    <property type="term" value="F:nucleic acid binding"/>
    <property type="evidence" value="ECO:0007669"/>
    <property type="project" value="InterPro"/>
</dbReference>
<protein>
    <recommendedName>
        <fullName evidence="3">ribonuclease H</fullName>
        <ecNumber evidence="3">3.1.26.4</ecNumber>
    </recommendedName>
</protein>
<dbReference type="HOGENOM" id="CLU_030894_4_3_1"/>
<keyword evidence="6" id="KW-0255">Endonuclease</keyword>
<reference evidence="10" key="2">
    <citation type="submission" date="2015-01" db="EMBL/GenBank/DDBJ databases">
        <title>Evolutionary Origins and Diversification of the Mycorrhizal Mutualists.</title>
        <authorList>
            <consortium name="DOE Joint Genome Institute"/>
            <consortium name="Mycorrhizal Genomics Consortium"/>
            <person name="Kohler A."/>
            <person name="Kuo A."/>
            <person name="Nagy L.G."/>
            <person name="Floudas D."/>
            <person name="Copeland A."/>
            <person name="Barry K.W."/>
            <person name="Cichocki N."/>
            <person name="Veneault-Fourrey C."/>
            <person name="LaButti K."/>
            <person name="Lindquist E.A."/>
            <person name="Lipzen A."/>
            <person name="Lundell T."/>
            <person name="Morin E."/>
            <person name="Murat C."/>
            <person name="Riley R."/>
            <person name="Ohm R."/>
            <person name="Sun H."/>
            <person name="Tunlid A."/>
            <person name="Henrissat B."/>
            <person name="Grigoriev I.V."/>
            <person name="Hibbett D.S."/>
            <person name="Martin F."/>
        </authorList>
    </citation>
    <scope>NUCLEOTIDE SEQUENCE [LARGE SCALE GENOMIC DNA]</scope>
    <source>
        <strain evidence="10">Zn</strain>
    </source>
</reference>
<feature type="domain" description="RNase H type-1" evidence="8">
    <location>
        <begin position="1"/>
        <end position="159"/>
    </location>
</feature>
<evidence type="ECO:0000256" key="7">
    <source>
        <dbReference type="ARBA" id="ARBA00022801"/>
    </source>
</evidence>
<dbReference type="SUPFAM" id="SSF53098">
    <property type="entry name" value="Ribonuclease H-like"/>
    <property type="match status" value="1"/>
</dbReference>